<sequence length="1600" mass="174008">MTVHKLSVGDGYLYLTRNIAGGDVDKKRTQDASAYYTAEGNPPGSWIGRGAPLLGLAGEQVTEDQMRALFGHGHHPNVDQIIADHLAKHVRPEMSEKQIAALTAQARREASLGRAFPEYEALDPFNDRVAQRATRVVTETGRRPTDAEMKKIKREEAGRGRGGVAGYDAVFAPVKSAALLWALDPREEVRQAIFEAHQEAKNSALAMLEKEAAFTRTGAGGIAQVDTKGLVAVAFDHYDSRDGDPNLHTHVAISAKVCGTDGKWRSLDGRALYRITVAASEHYNTQFQAGVTARLGVEWVARTPHGKSQLIYEIAGIPEQVIDHFSRRRNRLYAGYQELIDAYRAQHGKDPDAAVCHKLARQATLDTRDGKKPPRSLAGMRAEWTADLTAKFGPDAIRAVMDAVPGLGRHRAEPIDDLDVAELAATVVVNVSEQKSTWCEANLRAEAERLIRAQGHATNPQRANALAEQVLTVAVKKLSISVEAPAMVAEPEALQRANGDSVFRQHGAARFTSTAVLAAEDRLLKAARTATDDALPKITVEAALAAFDRDAEHPLDAGQRELVTAFACSDALIAVGIGAAGTGKTTAMRAYLHTVKAHGRRIIPLATSASSAAVLASDLGVPAENLHKLLHEHLAGNHTEALWQLAENPDTELHRHARPYAIRPGDVILVDEAGMAGTANLDRLRTIAERHGAVVRLLGDYRQLGAVESGGALRLIAHDVGAVELSVVHRFHDPAEAAATLKMRVGDNSALDFYEQNQRIQGGSAHAMLDAVYTGWQHDIAAGKVSIMCAATNHDVTALAARARLELVTRGKVEPAGVELRDGNIAGRGDWIVTRRNKRRFSLNRGRDWVRNGSAWTVVERHNNGSLTVRAQHGNGTVRLPADYVANHVELMYATTVHRAQGDTVDTTHALITDDVSRENLYVAATRGRASTALYTVTHQFLDLDEDLRMDRVRRDPDARAAREVLENIIALDRSELTATEAIRDSQHRAESLATLMPQMIHVAELVAEPRYRQLVSDAFPQHAEQLTEDGAWGTIRSKLRNAETAGWPTEQLLAAAAQRGPLDEARSPAQLLAWRLDHITDSTPAPAPLARPDDAQAIRYADLLQRHIGIRPRTDLLQTKPGALRTDTTHRSDDGYIGVDVDLLDQYAAMVADATGTDARTVAAHHAWPHLAGTIAAWHRAGKHPDPILAIASTNLDTYAARATQHASRHGIPSTQQLVPAALRHHQTVTDVLGKELADHVRSQPGWTALHAAIGRAHRQGHDTWTLLTTVTEARSLDDTDSAAQVLAWRLNRHLHTQPTPGSSGAWAAIAWTLAAHEHTGGTAEELLTTAPACAKLDDLATHLREQAQAAAAHRDERQAPPWTPTTTTDDAGPYAQYLLDSEQQIGARILQLAEQAARDRPAWTAALGHEPSTRQERRPWLRQLGIVAAYRDQQNVTDDDPRHPLGPYIESGKPGHRAYWHAAQAIIAARPSRTTDTETGGPAGQQVAADTYLALSDSQRRIVATTVIGRLGAIWYGDTSHPDEAITQPAYTAHLQRALRDHRHLADPDNTTQPAIPSTASVPGRTAPTPRPTPTQAQRPRLPLPRPQPRPGGPQPRL</sequence>
<reference evidence="4" key="1">
    <citation type="journal article" date="2019" name="Int. J. Syst. Evol. Microbiol.">
        <title>The Global Catalogue of Microorganisms (GCM) 10K type strain sequencing project: providing services to taxonomists for standard genome sequencing and annotation.</title>
        <authorList>
            <consortium name="The Broad Institute Genomics Platform"/>
            <consortium name="The Broad Institute Genome Sequencing Center for Infectious Disease"/>
            <person name="Wu L."/>
            <person name="Ma J."/>
        </authorList>
    </citation>
    <scope>NUCLEOTIDE SEQUENCE [LARGE SCALE GENOMIC DNA]</scope>
    <source>
        <strain evidence="4">JCM 3367</strain>
    </source>
</reference>
<feature type="region of interest" description="Disordered" evidence="1">
    <location>
        <begin position="1547"/>
        <end position="1600"/>
    </location>
</feature>
<evidence type="ECO:0000256" key="1">
    <source>
        <dbReference type="SAM" id="MobiDB-lite"/>
    </source>
</evidence>
<dbReference type="EMBL" id="BAAARY010000008">
    <property type="protein sequence ID" value="GAA2522643.1"/>
    <property type="molecule type" value="Genomic_DNA"/>
</dbReference>
<comment type="caution">
    <text evidence="3">The sequence shown here is derived from an EMBL/GenBank/DDBJ whole genome shotgun (WGS) entry which is preliminary data.</text>
</comment>
<name>A0ABP6AT03_9ACTN</name>
<evidence type="ECO:0000259" key="2">
    <source>
        <dbReference type="Pfam" id="PF08751"/>
    </source>
</evidence>
<dbReference type="Proteomes" id="UP001499978">
    <property type="component" value="Unassembled WGS sequence"/>
</dbReference>
<dbReference type="Gene3D" id="2.30.30.940">
    <property type="match status" value="1"/>
</dbReference>
<keyword evidence="4" id="KW-1185">Reference proteome</keyword>
<feature type="region of interest" description="Disordered" evidence="1">
    <location>
        <begin position="1348"/>
        <end position="1373"/>
    </location>
</feature>
<dbReference type="NCBIfam" id="NF041492">
    <property type="entry name" value="MobF"/>
    <property type="match status" value="1"/>
</dbReference>
<dbReference type="InterPro" id="IPR027417">
    <property type="entry name" value="P-loop_NTPase"/>
</dbReference>
<dbReference type="InterPro" id="IPR014862">
    <property type="entry name" value="TrwC"/>
</dbReference>
<evidence type="ECO:0000313" key="4">
    <source>
        <dbReference type="Proteomes" id="UP001499978"/>
    </source>
</evidence>
<evidence type="ECO:0000313" key="3">
    <source>
        <dbReference type="EMBL" id="GAA2522643.1"/>
    </source>
</evidence>
<accession>A0ABP6AT03</accession>
<feature type="domain" description="TrwC relaxase" evidence="2">
    <location>
        <begin position="9"/>
        <end position="389"/>
    </location>
</feature>
<proteinExistence type="predicted"/>
<feature type="compositionally biased region" description="Pro residues" evidence="1">
    <location>
        <begin position="1584"/>
        <end position="1600"/>
    </location>
</feature>
<dbReference type="RefSeq" id="WP_344171921.1">
    <property type="nucleotide sequence ID" value="NZ_BAAARY010000008.1"/>
</dbReference>
<gene>
    <name evidence="3" type="ORF">GCM10010201_20940</name>
</gene>
<dbReference type="SUPFAM" id="SSF55464">
    <property type="entry name" value="Origin of replication-binding domain, RBD-like"/>
    <property type="match status" value="1"/>
</dbReference>
<feature type="compositionally biased region" description="Polar residues" evidence="1">
    <location>
        <begin position="1551"/>
        <end position="1563"/>
    </location>
</feature>
<dbReference type="Gene3D" id="3.40.50.300">
    <property type="entry name" value="P-loop containing nucleotide triphosphate hydrolases"/>
    <property type="match status" value="2"/>
</dbReference>
<organism evidence="3 4">
    <name type="scientific">Pilimelia columellifera subsp. columellifera</name>
    <dbReference type="NCBI Taxonomy" id="706583"/>
    <lineage>
        <taxon>Bacteria</taxon>
        <taxon>Bacillati</taxon>
        <taxon>Actinomycetota</taxon>
        <taxon>Actinomycetes</taxon>
        <taxon>Micromonosporales</taxon>
        <taxon>Micromonosporaceae</taxon>
        <taxon>Pilimelia</taxon>
    </lineage>
</organism>
<dbReference type="CDD" id="cd18809">
    <property type="entry name" value="SF1_C_RecD"/>
    <property type="match status" value="1"/>
</dbReference>
<dbReference type="Pfam" id="PF08751">
    <property type="entry name" value="TrwC"/>
    <property type="match status" value="1"/>
</dbReference>
<dbReference type="SUPFAM" id="SSF52540">
    <property type="entry name" value="P-loop containing nucleoside triphosphate hydrolases"/>
    <property type="match status" value="2"/>
</dbReference>
<protein>
    <recommendedName>
        <fullName evidence="2">TrwC relaxase domain-containing protein</fullName>
    </recommendedName>
</protein>
<dbReference type="Pfam" id="PF13604">
    <property type="entry name" value="AAA_30"/>
    <property type="match status" value="1"/>
</dbReference>